<organism evidence="2 3">
    <name type="scientific">Mycena rosella</name>
    <name type="common">Pink bonnet</name>
    <name type="synonym">Agaricus rosellus</name>
    <dbReference type="NCBI Taxonomy" id="1033263"/>
    <lineage>
        <taxon>Eukaryota</taxon>
        <taxon>Fungi</taxon>
        <taxon>Dikarya</taxon>
        <taxon>Basidiomycota</taxon>
        <taxon>Agaricomycotina</taxon>
        <taxon>Agaricomycetes</taxon>
        <taxon>Agaricomycetidae</taxon>
        <taxon>Agaricales</taxon>
        <taxon>Marasmiineae</taxon>
        <taxon>Mycenaceae</taxon>
        <taxon>Mycena</taxon>
    </lineage>
</organism>
<protein>
    <submittedName>
        <fullName evidence="2">Uncharacterized protein</fullName>
    </submittedName>
</protein>
<proteinExistence type="predicted"/>
<keyword evidence="3" id="KW-1185">Reference proteome</keyword>
<sequence length="426" mass="47656">MASRSASLSDDGNLDDVYSAMNQSSPVRPPGTPRVEKRRHSESADQDDIPETEAVPTGATAPGTGPVNKHLVAAIQRYTARKRLREDQKTDIEVFVKDPPALREAKMYAETLHLGNLISKITTAAPPYEVSDDLKKNIYSYATAIFLSTTLTAYKGNTPKNVLHAILKKHRFDLLAGIKHNPGNWVQAKVEKCVQDAFTQTRSNLKKDVRHLSITQERYLPKLTDKQKKERAKKKDKDTEIPLLSAKYLPAYAATHTVAEEDRSRKFWDTVDIDLEKICKKAGGEPKKIIRAFRHILETDRTTHGKNGLEIEDTHCIEAPCSHRPTWPTCVYLWLRSQPVSTLGSHIIRFLLLRAVLMTHWGADTRFQQNQGTPPSVAVIARDILAIPGNLDVPREFPHVYHDEGAAEVGAPSGKTESYVFKTGCV</sequence>
<reference evidence="2" key="1">
    <citation type="submission" date="2023-03" db="EMBL/GenBank/DDBJ databases">
        <title>Massive genome expansion in bonnet fungi (Mycena s.s.) driven by repeated elements and novel gene families across ecological guilds.</title>
        <authorList>
            <consortium name="Lawrence Berkeley National Laboratory"/>
            <person name="Harder C.B."/>
            <person name="Miyauchi S."/>
            <person name="Viragh M."/>
            <person name="Kuo A."/>
            <person name="Thoen E."/>
            <person name="Andreopoulos B."/>
            <person name="Lu D."/>
            <person name="Skrede I."/>
            <person name="Drula E."/>
            <person name="Henrissat B."/>
            <person name="Morin E."/>
            <person name="Kohler A."/>
            <person name="Barry K."/>
            <person name="LaButti K."/>
            <person name="Morin E."/>
            <person name="Salamov A."/>
            <person name="Lipzen A."/>
            <person name="Mereny Z."/>
            <person name="Hegedus B."/>
            <person name="Baldrian P."/>
            <person name="Stursova M."/>
            <person name="Weitz H."/>
            <person name="Taylor A."/>
            <person name="Grigoriev I.V."/>
            <person name="Nagy L.G."/>
            <person name="Martin F."/>
            <person name="Kauserud H."/>
        </authorList>
    </citation>
    <scope>NUCLEOTIDE SEQUENCE</scope>
    <source>
        <strain evidence="2">CBHHK067</strain>
    </source>
</reference>
<accession>A0AAD7CSM8</accession>
<dbReference type="Proteomes" id="UP001221757">
    <property type="component" value="Unassembled WGS sequence"/>
</dbReference>
<feature type="region of interest" description="Disordered" evidence="1">
    <location>
        <begin position="1"/>
        <end position="68"/>
    </location>
</feature>
<dbReference type="EMBL" id="JARKIE010000254">
    <property type="protein sequence ID" value="KAJ7661031.1"/>
    <property type="molecule type" value="Genomic_DNA"/>
</dbReference>
<evidence type="ECO:0000256" key="1">
    <source>
        <dbReference type="SAM" id="MobiDB-lite"/>
    </source>
</evidence>
<evidence type="ECO:0000313" key="3">
    <source>
        <dbReference type="Proteomes" id="UP001221757"/>
    </source>
</evidence>
<gene>
    <name evidence="2" type="ORF">B0H17DRAFT_1144814</name>
</gene>
<feature type="compositionally biased region" description="Polar residues" evidence="1">
    <location>
        <begin position="1"/>
        <end position="10"/>
    </location>
</feature>
<name>A0AAD7CSM8_MYCRO</name>
<evidence type="ECO:0000313" key="2">
    <source>
        <dbReference type="EMBL" id="KAJ7661031.1"/>
    </source>
</evidence>
<comment type="caution">
    <text evidence="2">The sequence shown here is derived from an EMBL/GenBank/DDBJ whole genome shotgun (WGS) entry which is preliminary data.</text>
</comment>
<dbReference type="AlphaFoldDB" id="A0AAD7CSM8"/>